<dbReference type="InterPro" id="IPR032694">
    <property type="entry name" value="CopC/D"/>
</dbReference>
<evidence type="ECO:0000256" key="6">
    <source>
        <dbReference type="SAM" id="Phobius"/>
    </source>
</evidence>
<feature type="transmembrane region" description="Helical" evidence="6">
    <location>
        <begin position="12"/>
        <end position="31"/>
    </location>
</feature>
<feature type="transmembrane region" description="Helical" evidence="6">
    <location>
        <begin position="509"/>
        <end position="530"/>
    </location>
</feature>
<evidence type="ECO:0000256" key="3">
    <source>
        <dbReference type="ARBA" id="ARBA00022692"/>
    </source>
</evidence>
<evidence type="ECO:0000256" key="1">
    <source>
        <dbReference type="ARBA" id="ARBA00004651"/>
    </source>
</evidence>
<feature type="transmembrane region" description="Helical" evidence="6">
    <location>
        <begin position="436"/>
        <end position="455"/>
    </location>
</feature>
<feature type="transmembrane region" description="Helical" evidence="6">
    <location>
        <begin position="308"/>
        <end position="326"/>
    </location>
</feature>
<feature type="transmembrane region" description="Helical" evidence="6">
    <location>
        <begin position="203"/>
        <end position="222"/>
    </location>
</feature>
<feature type="transmembrane region" description="Helical" evidence="6">
    <location>
        <begin position="95"/>
        <end position="116"/>
    </location>
</feature>
<accession>D3Q2Q0</accession>
<evidence type="ECO:0000256" key="4">
    <source>
        <dbReference type="ARBA" id="ARBA00022989"/>
    </source>
</evidence>
<sequence length="691" mass="74588">MTRRHPESTTRRTLVLLPAAVAGVAVAVWVLRVGGGVITESVPGLPARDAVVTWLVPSLKLGADVLAAVVVGCLIAAAFFADGQDGKIRPQAYRWLRVAGWTGIGWAVVAFAQAPANLADTTAQSLSWVTPEALWSYVAGTENGFAYALSALLALVAAVIALNTLTVTGAAVATVFGAAAALPTVFTGHATASGNHQLAVDSMIFHVLGAVAWAGGLLALLLARKLGSRVARRYSGLALVAFCAVGLSGVLNSWTRIHSWADLFGTSYGREVIAKSAALIVLGGFGLWHRRVTLPKLDERPKLFRRFAAVELVVMAATFGLAAALARTPSPPQPTVDETAAQSLLGFPMPGPISARGILLDWYPELIICTVAATAVGLYLAGVIRLRRRGDSWPISRTLLWTAGWALAVFVTSSGMGKYGMVLFSVHMVQHMTLNMLVPILLVLAAPITLALRAFKPSEERGPREWLLLVLHSKFVHFVSHPLIALGLYAFSLYMMYFTGLFDWAMRSHAGHLYMLFHFLAAGGLFYWLVIGPDPAPRKVPYPVKVLIFFVAVVFHTIFGLTIMQSSEVIASGWYEALGRDWGGSLIDDQHTGGGIAWAFGEPPSLIVLGALVWQWSRSEERLAKRLDRAADRATETGHPEDDPHEQYNDYLAKLAEADRKAGLRDLSRGTTACTSQRFTRAIATVSRRRR</sequence>
<evidence type="ECO:0000313" key="9">
    <source>
        <dbReference type="Proteomes" id="UP000000844"/>
    </source>
</evidence>
<dbReference type="Pfam" id="PF09678">
    <property type="entry name" value="Caa3_CtaG"/>
    <property type="match status" value="1"/>
</dbReference>
<dbReference type="GO" id="GO:0006825">
    <property type="term" value="P:copper ion transport"/>
    <property type="evidence" value="ECO:0007669"/>
    <property type="project" value="InterPro"/>
</dbReference>
<feature type="transmembrane region" description="Helical" evidence="6">
    <location>
        <begin position="542"/>
        <end position="564"/>
    </location>
</feature>
<feature type="transmembrane region" description="Helical" evidence="6">
    <location>
        <begin position="144"/>
        <end position="162"/>
    </location>
</feature>
<feature type="transmembrane region" description="Helical" evidence="6">
    <location>
        <begin position="398"/>
        <end position="416"/>
    </location>
</feature>
<keyword evidence="2" id="KW-1003">Cell membrane</keyword>
<feature type="transmembrane region" description="Helical" evidence="6">
    <location>
        <begin position="169"/>
        <end position="191"/>
    </location>
</feature>
<dbReference type="GO" id="GO:0005886">
    <property type="term" value="C:plasma membrane"/>
    <property type="evidence" value="ECO:0007669"/>
    <property type="project" value="UniProtKB-SubCell"/>
</dbReference>
<dbReference type="Proteomes" id="UP000000844">
    <property type="component" value="Chromosome"/>
</dbReference>
<feature type="transmembrane region" description="Helical" evidence="6">
    <location>
        <begin position="65"/>
        <end position="83"/>
    </location>
</feature>
<dbReference type="Pfam" id="PF05425">
    <property type="entry name" value="CopD"/>
    <property type="match status" value="1"/>
</dbReference>
<evidence type="ECO:0000313" key="8">
    <source>
        <dbReference type="EMBL" id="ADD45801.1"/>
    </source>
</evidence>
<feature type="transmembrane region" description="Helical" evidence="6">
    <location>
        <begin position="234"/>
        <end position="252"/>
    </location>
</feature>
<gene>
    <name evidence="8" type="ordered locus">Snas_6178</name>
</gene>
<dbReference type="InterPro" id="IPR008457">
    <property type="entry name" value="Cu-R_CopD_dom"/>
</dbReference>
<dbReference type="eggNOG" id="COG1276">
    <property type="taxonomic scope" value="Bacteria"/>
</dbReference>
<feature type="transmembrane region" description="Helical" evidence="6">
    <location>
        <begin position="596"/>
        <end position="616"/>
    </location>
</feature>
<evidence type="ECO:0000256" key="2">
    <source>
        <dbReference type="ARBA" id="ARBA00022475"/>
    </source>
</evidence>
<evidence type="ECO:0000256" key="5">
    <source>
        <dbReference type="ARBA" id="ARBA00023136"/>
    </source>
</evidence>
<dbReference type="HOGENOM" id="CLU_016803_0_0_11"/>
<keyword evidence="5 6" id="KW-0472">Membrane</keyword>
<feature type="transmembrane region" description="Helical" evidence="6">
    <location>
        <begin position="272"/>
        <end position="288"/>
    </location>
</feature>
<comment type="subcellular location">
    <subcellularLocation>
        <location evidence="1">Cell membrane</location>
        <topology evidence="1">Multi-pass membrane protein</topology>
    </subcellularLocation>
</comment>
<keyword evidence="9" id="KW-1185">Reference proteome</keyword>
<keyword evidence="3 6" id="KW-0812">Transmembrane</keyword>
<dbReference type="PANTHER" id="PTHR34820:SF4">
    <property type="entry name" value="INNER MEMBRANE PROTEIN YEBZ"/>
    <property type="match status" value="1"/>
</dbReference>
<feature type="domain" description="Copper resistance protein D" evidence="7">
    <location>
        <begin position="229"/>
        <end position="325"/>
    </location>
</feature>
<dbReference type="eggNOG" id="COG3336">
    <property type="taxonomic scope" value="Bacteria"/>
</dbReference>
<keyword evidence="4 6" id="KW-1133">Transmembrane helix</keyword>
<dbReference type="EMBL" id="CP001778">
    <property type="protein sequence ID" value="ADD45801.1"/>
    <property type="molecule type" value="Genomic_DNA"/>
</dbReference>
<evidence type="ECO:0000259" key="7">
    <source>
        <dbReference type="Pfam" id="PF05425"/>
    </source>
</evidence>
<protein>
    <submittedName>
        <fullName evidence="8">Copper resistance D domain protein</fullName>
    </submittedName>
</protein>
<dbReference type="PANTHER" id="PTHR34820">
    <property type="entry name" value="INNER MEMBRANE PROTEIN YEBZ"/>
    <property type="match status" value="1"/>
</dbReference>
<dbReference type="InterPro" id="IPR019108">
    <property type="entry name" value="Caa3_assmbl_CtaG-rel"/>
</dbReference>
<feature type="transmembrane region" description="Helical" evidence="6">
    <location>
        <begin position="475"/>
        <end position="497"/>
    </location>
</feature>
<organism evidence="8 9">
    <name type="scientific">Stackebrandtia nassauensis (strain DSM 44728 / CIP 108903 / NRRL B-16338 / NBRC 102104 / LLR-40K-21)</name>
    <dbReference type="NCBI Taxonomy" id="446470"/>
    <lineage>
        <taxon>Bacteria</taxon>
        <taxon>Bacillati</taxon>
        <taxon>Actinomycetota</taxon>
        <taxon>Actinomycetes</taxon>
        <taxon>Glycomycetales</taxon>
        <taxon>Glycomycetaceae</taxon>
        <taxon>Stackebrandtia</taxon>
    </lineage>
</organism>
<reference evidence="8 9" key="1">
    <citation type="journal article" date="2009" name="Stand. Genomic Sci.">
        <title>Complete genome sequence of Stackebrandtia nassauensis type strain (LLR-40K-21).</title>
        <authorList>
            <person name="Munk C."/>
            <person name="Lapidus A."/>
            <person name="Copeland A."/>
            <person name="Jando M."/>
            <person name="Mayilraj S."/>
            <person name="Glavina Del Rio T."/>
            <person name="Nolan M."/>
            <person name="Chen F."/>
            <person name="Lucas S."/>
            <person name="Tice H."/>
            <person name="Cheng J.F."/>
            <person name="Han C."/>
            <person name="Detter J.C."/>
            <person name="Bruce D."/>
            <person name="Goodwin L."/>
            <person name="Chain P."/>
            <person name="Pitluck S."/>
            <person name="Goker M."/>
            <person name="Ovchinikova G."/>
            <person name="Pati A."/>
            <person name="Ivanova N."/>
            <person name="Mavromatis K."/>
            <person name="Chen A."/>
            <person name="Palaniappan K."/>
            <person name="Land M."/>
            <person name="Hauser L."/>
            <person name="Chang Y.J."/>
            <person name="Jeffries C.D."/>
            <person name="Bristow J."/>
            <person name="Eisen J.A."/>
            <person name="Markowitz V."/>
            <person name="Hugenholtz P."/>
            <person name="Kyrpides N.C."/>
            <person name="Klenk H.P."/>
        </authorList>
    </citation>
    <scope>NUCLEOTIDE SEQUENCE [LARGE SCALE GENOMIC DNA]</scope>
    <source>
        <strain evidence="9">DSM 44728 / CIP 108903 / NRRL B-16338 / NBRC 102104 / LLR-40K-21</strain>
    </source>
</reference>
<dbReference type="KEGG" id="sna:Snas_6178"/>
<dbReference type="AlphaFoldDB" id="D3Q2Q0"/>
<proteinExistence type="predicted"/>
<dbReference type="RefSeq" id="WP_013021372.1">
    <property type="nucleotide sequence ID" value="NC_013947.1"/>
</dbReference>
<feature type="transmembrane region" description="Helical" evidence="6">
    <location>
        <begin position="362"/>
        <end position="386"/>
    </location>
</feature>
<name>D3Q2Q0_STANL</name>
<dbReference type="STRING" id="446470.Snas_6178"/>